<sequence length="72" mass="7572">MGICRTGDLTAQEQCIVDSILEVQLVLGIGLNMLISIESHTPSLTFSAGVSSATILTGMVGSVRRFSESNQS</sequence>
<dbReference type="Proteomes" id="UP000762676">
    <property type="component" value="Unassembled WGS sequence"/>
</dbReference>
<accession>A0AAV4IRS0</accession>
<evidence type="ECO:0000313" key="2">
    <source>
        <dbReference type="Proteomes" id="UP000762676"/>
    </source>
</evidence>
<protein>
    <submittedName>
        <fullName evidence="1">Uncharacterized protein</fullName>
    </submittedName>
</protein>
<dbReference type="EMBL" id="BMAT01013426">
    <property type="protein sequence ID" value="GFS12886.1"/>
    <property type="molecule type" value="Genomic_DNA"/>
</dbReference>
<organism evidence="1 2">
    <name type="scientific">Elysia marginata</name>
    <dbReference type="NCBI Taxonomy" id="1093978"/>
    <lineage>
        <taxon>Eukaryota</taxon>
        <taxon>Metazoa</taxon>
        <taxon>Spiralia</taxon>
        <taxon>Lophotrochozoa</taxon>
        <taxon>Mollusca</taxon>
        <taxon>Gastropoda</taxon>
        <taxon>Heterobranchia</taxon>
        <taxon>Euthyneura</taxon>
        <taxon>Panpulmonata</taxon>
        <taxon>Sacoglossa</taxon>
        <taxon>Placobranchoidea</taxon>
        <taxon>Plakobranchidae</taxon>
        <taxon>Elysia</taxon>
    </lineage>
</organism>
<comment type="caution">
    <text evidence="1">The sequence shown here is derived from an EMBL/GenBank/DDBJ whole genome shotgun (WGS) entry which is preliminary data.</text>
</comment>
<reference evidence="1 2" key="1">
    <citation type="journal article" date="2021" name="Elife">
        <title>Chloroplast acquisition without the gene transfer in kleptoplastic sea slugs, Plakobranchus ocellatus.</title>
        <authorList>
            <person name="Maeda T."/>
            <person name="Takahashi S."/>
            <person name="Yoshida T."/>
            <person name="Shimamura S."/>
            <person name="Takaki Y."/>
            <person name="Nagai Y."/>
            <person name="Toyoda A."/>
            <person name="Suzuki Y."/>
            <person name="Arimoto A."/>
            <person name="Ishii H."/>
            <person name="Satoh N."/>
            <person name="Nishiyama T."/>
            <person name="Hasebe M."/>
            <person name="Maruyama T."/>
            <person name="Minagawa J."/>
            <person name="Obokata J."/>
            <person name="Shigenobu S."/>
        </authorList>
    </citation>
    <scope>NUCLEOTIDE SEQUENCE [LARGE SCALE GENOMIC DNA]</scope>
</reference>
<proteinExistence type="predicted"/>
<evidence type="ECO:0000313" key="1">
    <source>
        <dbReference type="EMBL" id="GFS12886.1"/>
    </source>
</evidence>
<dbReference type="AlphaFoldDB" id="A0AAV4IRS0"/>
<name>A0AAV4IRS0_9GAST</name>
<gene>
    <name evidence="1" type="ORF">ElyMa_006708700</name>
</gene>
<keyword evidence="2" id="KW-1185">Reference proteome</keyword>